<feature type="region of interest" description="Disordered" evidence="1">
    <location>
        <begin position="256"/>
        <end position="286"/>
    </location>
</feature>
<proteinExistence type="predicted"/>
<dbReference type="InterPro" id="IPR035892">
    <property type="entry name" value="C2_domain_sf"/>
</dbReference>
<gene>
    <name evidence="3" type="ORF">HYC85_011800</name>
</gene>
<dbReference type="Proteomes" id="UP000593564">
    <property type="component" value="Unassembled WGS sequence"/>
</dbReference>
<dbReference type="SUPFAM" id="SSF49562">
    <property type="entry name" value="C2 domain (Calcium/lipid-binding domain, CaLB)"/>
    <property type="match status" value="1"/>
</dbReference>
<dbReference type="EMBL" id="JACBKZ010000005">
    <property type="protein sequence ID" value="KAF5949807.1"/>
    <property type="molecule type" value="Genomic_DNA"/>
</dbReference>
<dbReference type="PANTHER" id="PTHR31208:SF2">
    <property type="entry name" value="DOMAIN-CONTAINING PROTEIN, PUTATIVE, EXPRESSED-RELATED"/>
    <property type="match status" value="1"/>
</dbReference>
<feature type="region of interest" description="Disordered" evidence="1">
    <location>
        <begin position="15"/>
        <end position="46"/>
    </location>
</feature>
<feature type="compositionally biased region" description="Polar residues" evidence="1">
    <location>
        <begin position="23"/>
        <end position="34"/>
    </location>
</feature>
<dbReference type="Pfam" id="PF00168">
    <property type="entry name" value="C2"/>
    <property type="match status" value="1"/>
</dbReference>
<dbReference type="PROSITE" id="PS50004">
    <property type="entry name" value="C2"/>
    <property type="match status" value="1"/>
</dbReference>
<dbReference type="Gene3D" id="2.60.40.150">
    <property type="entry name" value="C2 domain"/>
    <property type="match status" value="1"/>
</dbReference>
<name>A0A7J7HB88_CAMSI</name>
<protein>
    <recommendedName>
        <fullName evidence="2">C2 domain-containing protein</fullName>
    </recommendedName>
</protein>
<comment type="caution">
    <text evidence="3">The sequence shown here is derived from an EMBL/GenBank/DDBJ whole genome shotgun (WGS) entry which is preliminary data.</text>
</comment>
<dbReference type="AlphaFoldDB" id="A0A7J7HB88"/>
<evidence type="ECO:0000313" key="3">
    <source>
        <dbReference type="EMBL" id="KAF5949807.1"/>
    </source>
</evidence>
<accession>A0A7J7HB88</accession>
<dbReference type="PANTHER" id="PTHR31208">
    <property type="entry name" value="EXPRESSED PROTEIN"/>
    <property type="match status" value="1"/>
</dbReference>
<keyword evidence="4" id="KW-1185">Reference proteome</keyword>
<evidence type="ECO:0000313" key="4">
    <source>
        <dbReference type="Proteomes" id="UP000593564"/>
    </source>
</evidence>
<sequence length="371" mass="41282">MIMKSHQLEMLPNSFVDSESHNQKPNSIFHNSADLSRESRVSGKETMVGKQDRSIGVLEVYIHQARDIKNICIYHNQDVYAKIFLTSDPEKTVSTQIINGGGQNPVFNESLRLDVKTIDSSLKCEIWMLSRIRNYLEDQLLGFALVPLCDVIGNGKLDQEFSLSTTDLFHSQAGFVQLSVTYNGSSPEVLEIPSSLARIDSEVPVSVPCELDKIEFPNPNIVIENERMVSEYFQVTCDNFDSKSIECLGKIDDDKHLSSEDTTNQIADGTSVGGLGSGEVSKLETPPSCVSVALPNIEPEKKMVQQEIVDMYMKSMHQFTESLAKMKLPLEIGNRRADDLGDTGSDEKVPVITRSNGQGNPRVFYGSRAFF</sequence>
<evidence type="ECO:0000256" key="1">
    <source>
        <dbReference type="SAM" id="MobiDB-lite"/>
    </source>
</evidence>
<feature type="domain" description="C2" evidence="2">
    <location>
        <begin position="35"/>
        <end position="161"/>
    </location>
</feature>
<evidence type="ECO:0000259" key="2">
    <source>
        <dbReference type="PROSITE" id="PS50004"/>
    </source>
</evidence>
<dbReference type="SMART" id="SM00239">
    <property type="entry name" value="C2"/>
    <property type="match status" value="1"/>
</dbReference>
<dbReference type="InterPro" id="IPR000008">
    <property type="entry name" value="C2_dom"/>
</dbReference>
<organism evidence="3 4">
    <name type="scientific">Camellia sinensis</name>
    <name type="common">Tea plant</name>
    <name type="synonym">Thea sinensis</name>
    <dbReference type="NCBI Taxonomy" id="4442"/>
    <lineage>
        <taxon>Eukaryota</taxon>
        <taxon>Viridiplantae</taxon>
        <taxon>Streptophyta</taxon>
        <taxon>Embryophyta</taxon>
        <taxon>Tracheophyta</taxon>
        <taxon>Spermatophyta</taxon>
        <taxon>Magnoliopsida</taxon>
        <taxon>eudicotyledons</taxon>
        <taxon>Gunneridae</taxon>
        <taxon>Pentapetalae</taxon>
        <taxon>asterids</taxon>
        <taxon>Ericales</taxon>
        <taxon>Theaceae</taxon>
        <taxon>Camellia</taxon>
    </lineage>
</organism>
<reference evidence="3 4" key="2">
    <citation type="submission" date="2020-07" db="EMBL/GenBank/DDBJ databases">
        <title>Genome assembly of wild tea tree DASZ reveals pedigree and selection history of tea varieties.</title>
        <authorList>
            <person name="Zhang W."/>
        </authorList>
    </citation>
    <scope>NUCLEOTIDE SEQUENCE [LARGE SCALE GENOMIC DNA]</scope>
    <source>
        <strain evidence="4">cv. G240</strain>
        <tissue evidence="3">Leaf</tissue>
    </source>
</reference>
<reference evidence="4" key="1">
    <citation type="journal article" date="2020" name="Nat. Commun.">
        <title>Genome assembly of wild tea tree DASZ reveals pedigree and selection history of tea varieties.</title>
        <authorList>
            <person name="Zhang W."/>
            <person name="Zhang Y."/>
            <person name="Qiu H."/>
            <person name="Guo Y."/>
            <person name="Wan H."/>
            <person name="Zhang X."/>
            <person name="Scossa F."/>
            <person name="Alseekh S."/>
            <person name="Zhang Q."/>
            <person name="Wang P."/>
            <person name="Xu L."/>
            <person name="Schmidt M.H."/>
            <person name="Jia X."/>
            <person name="Li D."/>
            <person name="Zhu A."/>
            <person name="Guo F."/>
            <person name="Chen W."/>
            <person name="Ni D."/>
            <person name="Usadel B."/>
            <person name="Fernie A.R."/>
            <person name="Wen W."/>
        </authorList>
    </citation>
    <scope>NUCLEOTIDE SEQUENCE [LARGE SCALE GENOMIC DNA]</scope>
    <source>
        <strain evidence="4">cv. G240</strain>
    </source>
</reference>